<comment type="caution">
    <text evidence="1">The sequence shown here is derived from an EMBL/GenBank/DDBJ whole genome shotgun (WGS) entry which is preliminary data.</text>
</comment>
<gene>
    <name evidence="1" type="ORF">MILVUS5_LOCUS8239</name>
</gene>
<organism evidence="1 2">
    <name type="scientific">Trifolium pratense</name>
    <name type="common">Red clover</name>
    <dbReference type="NCBI Taxonomy" id="57577"/>
    <lineage>
        <taxon>Eukaryota</taxon>
        <taxon>Viridiplantae</taxon>
        <taxon>Streptophyta</taxon>
        <taxon>Embryophyta</taxon>
        <taxon>Tracheophyta</taxon>
        <taxon>Spermatophyta</taxon>
        <taxon>Magnoliopsida</taxon>
        <taxon>eudicotyledons</taxon>
        <taxon>Gunneridae</taxon>
        <taxon>Pentapetalae</taxon>
        <taxon>rosids</taxon>
        <taxon>fabids</taxon>
        <taxon>Fabales</taxon>
        <taxon>Fabaceae</taxon>
        <taxon>Papilionoideae</taxon>
        <taxon>50 kb inversion clade</taxon>
        <taxon>NPAAA clade</taxon>
        <taxon>Hologalegina</taxon>
        <taxon>IRL clade</taxon>
        <taxon>Trifolieae</taxon>
        <taxon>Trifolium</taxon>
    </lineage>
</organism>
<evidence type="ECO:0000313" key="2">
    <source>
        <dbReference type="Proteomes" id="UP001177021"/>
    </source>
</evidence>
<reference evidence="1" key="1">
    <citation type="submission" date="2023-10" db="EMBL/GenBank/DDBJ databases">
        <authorList>
            <person name="Rodriguez Cubillos JULIANA M."/>
            <person name="De Vega J."/>
        </authorList>
    </citation>
    <scope>NUCLEOTIDE SEQUENCE</scope>
</reference>
<dbReference type="EMBL" id="CASHSV030000013">
    <property type="protein sequence ID" value="CAJ2637951.1"/>
    <property type="molecule type" value="Genomic_DNA"/>
</dbReference>
<keyword evidence="2" id="KW-1185">Reference proteome</keyword>
<accession>A0ACB0J1I4</accession>
<name>A0ACB0J1I4_TRIPR</name>
<sequence length="542" mass="61563">MPGTIMVSVLEFMDLPFSSSTSIRASLGKIEYQISDKGNFSFPLTSLRDDLIFKIQDAEGKEISRAGVHIRLILEKGVWEDMFPLGEGQLHLKLQVVLSDEERDRIRMMRQSALKKKQDELLSIGQRDAESNSNSMIIGNAALPFNTSDEVSESSPKQHLQHEAVSQIQSPVASSNDDKESSARNVVEAQPEQQQQINSNVADQYKKTSTTKPVSQAVSIIKLQDIGKKPANQSPPKKHPQRVTSSEELVNLLSSEKIKVVRNNLVQNNLEDDGLQNTEKKVPSRRTPSNVMKMISAFESGMPKDMRPHIKPPPTKYQVIPIEKKDSSEPRKFEQDTLNIEPRGFYQEKAKSASLVRNMQQVPEHIGESKEQINTLNRKTDSNARNTDQEETNNKVSCSGDQEEEKNNRNLMATSTFETVKRPLKEEKRRDKDSVTYESCIEKDLDNNYYSFESSEAMIFQKIKNIEKNEAYIETGIEESKYERIENIEESKTNTSDDDNGDENFGGPFNQVIKVAIIIGFGLLVLLTRQRKKRRKEKSSYE</sequence>
<protein>
    <submittedName>
        <fullName evidence="1">Uncharacterized protein</fullName>
    </submittedName>
</protein>
<evidence type="ECO:0000313" key="1">
    <source>
        <dbReference type="EMBL" id="CAJ2637951.1"/>
    </source>
</evidence>
<dbReference type="Proteomes" id="UP001177021">
    <property type="component" value="Unassembled WGS sequence"/>
</dbReference>
<proteinExistence type="predicted"/>